<gene>
    <name evidence="17" type="ORF">RD792_003840</name>
</gene>
<feature type="domain" description="Small RNA 2'-O-methyltransferase Hen1 La-motif C-terminal" evidence="15">
    <location>
        <begin position="246"/>
        <end position="379"/>
    </location>
</feature>
<comment type="cofactor">
    <cofactor evidence="1">
        <name>Mg(2+)</name>
        <dbReference type="ChEBI" id="CHEBI:18420"/>
    </cofactor>
</comment>
<evidence type="ECO:0000256" key="13">
    <source>
        <dbReference type="SAM" id="MobiDB-lite"/>
    </source>
</evidence>
<evidence type="ECO:0000256" key="7">
    <source>
        <dbReference type="ARBA" id="ARBA00022723"/>
    </source>
</evidence>
<comment type="caution">
    <text evidence="17">The sequence shown here is derived from an EMBL/GenBank/DDBJ whole genome shotgun (WGS) entry which is preliminary data.</text>
</comment>
<organism evidence="17 18">
    <name type="scientific">Penstemon davidsonii</name>
    <dbReference type="NCBI Taxonomy" id="160366"/>
    <lineage>
        <taxon>Eukaryota</taxon>
        <taxon>Viridiplantae</taxon>
        <taxon>Streptophyta</taxon>
        <taxon>Embryophyta</taxon>
        <taxon>Tracheophyta</taxon>
        <taxon>Spermatophyta</taxon>
        <taxon>Magnoliopsida</taxon>
        <taxon>eudicotyledons</taxon>
        <taxon>Gunneridae</taxon>
        <taxon>Pentapetalae</taxon>
        <taxon>asterids</taxon>
        <taxon>lamiids</taxon>
        <taxon>Lamiales</taxon>
        <taxon>Plantaginaceae</taxon>
        <taxon>Cheloneae</taxon>
        <taxon>Penstemon</taxon>
    </lineage>
</organism>
<keyword evidence="9" id="KW-0694">RNA-binding</keyword>
<feature type="domain" description="HEN1 double-stranded RNA binding" evidence="14">
    <location>
        <begin position="381"/>
        <end position="524"/>
    </location>
</feature>
<dbReference type="PANTHER" id="PTHR21404">
    <property type="entry name" value="HEN1"/>
    <property type="match status" value="1"/>
</dbReference>
<evidence type="ECO:0000256" key="4">
    <source>
        <dbReference type="ARBA" id="ARBA00022603"/>
    </source>
</evidence>
<dbReference type="Pfam" id="PF24995">
    <property type="entry name" value="DSRM_2"/>
    <property type="match status" value="1"/>
</dbReference>
<dbReference type="Pfam" id="PF17842">
    <property type="entry name" value="dsRBD2"/>
    <property type="match status" value="1"/>
</dbReference>
<dbReference type="InterPro" id="IPR040870">
    <property type="entry name" value="HEN1_dsRBD2"/>
</dbReference>
<name>A0ABR0DGX8_9LAMI</name>
<evidence type="ECO:0000256" key="11">
    <source>
        <dbReference type="ARBA" id="ARBA00035025"/>
    </source>
</evidence>
<evidence type="ECO:0000256" key="1">
    <source>
        <dbReference type="ARBA" id="ARBA00001946"/>
    </source>
</evidence>
<evidence type="ECO:0000259" key="16">
    <source>
        <dbReference type="Pfam" id="PF24995"/>
    </source>
</evidence>
<evidence type="ECO:0000259" key="15">
    <source>
        <dbReference type="Pfam" id="PF18441"/>
    </source>
</evidence>
<dbReference type="Proteomes" id="UP001291926">
    <property type="component" value="Unassembled WGS sequence"/>
</dbReference>
<dbReference type="Gene3D" id="3.10.50.40">
    <property type="match status" value="1"/>
</dbReference>
<protein>
    <recommendedName>
        <fullName evidence="3">Small RNA 2'-O-methyltransferase</fullName>
        <ecNumber evidence="11">2.1.1.386</ecNumber>
    </recommendedName>
</protein>
<evidence type="ECO:0000256" key="6">
    <source>
        <dbReference type="ARBA" id="ARBA00022691"/>
    </source>
</evidence>
<feature type="compositionally biased region" description="Polar residues" evidence="13">
    <location>
        <begin position="433"/>
        <end position="443"/>
    </location>
</feature>
<sequence length="960" mass="106756">MTETENLSVNPAKKSSLSPKAVIHQTFGDKACYKVEEVQDSTQNECPGLAVQQKGPCLYQCTLQLPEIVVVSDPCRKKKDAEQSAAEKAIEKLGIHQKEYNPTVEEAWDDLVGRLTFLFADEFSLSFPFYVVTMKFLSSPHPLSGHFRAALRREGDFSGCIPLSVIAVCDAKISNICKYINPTAEVNLLAVMTLIQNAADKVPDLIRTFEFEQLSLQRRNPYPNEIIPSSVDHELDLKFQLVKRIPIEVVRIPVSLDKGVESLTLNISATGYYLDDIAPELGVTEASDILISRTIGRASSEMRIYYTAPRQQHPREISVSELIEASHNETFLNARATYISGQVISGTAILASVGYRWKSTDLFHEDVSLRTYYRVLVNMIPSGAYRISREAVVAARLPLAFTTKNNWRGSFPRDILCTFCRFHHLSEPLISTKSNSLKSSPGANVSRKKLKVNESSKEEKSGEGLAAATEDPAGHNGAFHCEVKIYTKSRHLLLNCSPKESFRKQTDATQSTALKVLSWLNVFFEKPDMSREKLNLLAEKLDIHLTPDLFNKFVLCHPVHKLESSRLVNFNSSDISKESEPSIDIGGQNTGNTPSIGSLACISYTASLFIEEGCTKEHLESCEQFEFEIGNEAVLPHLEAAVIKMGVGQSAHFQMDLLPSEYILAAAGDSASTLSLLSSKSCKLEFNLTLLRVTEPLEERMEQALFSPPLSKQRVEFAVQYIKESSATSLVDFGCGSGSLLDSLLLYPTSLEKIVGVDISQRSLARAAKSLHSKLNRLLDTKDPSSKIKVAVLFDGSITKFDSRLYGFGIATCLEVIEHMEEEDASVFGDVVLSSFCPKILIVSTPNYEYNVILQKSTPQSQEDDPDDKNQPQGCKFRNHDHKFEWTRAQFNEWASGLATKHNYALEFSGVGGAADVEPGFASQIAIFRRRQASPTSMVLVHNYTPIWEWSRNDLPIKEA</sequence>
<dbReference type="Pfam" id="PF21224">
    <property type="entry name" value="Hen1_LCD"/>
    <property type="match status" value="1"/>
</dbReference>
<dbReference type="EMBL" id="JAYDYQ010001088">
    <property type="protein sequence ID" value="KAK4488098.1"/>
    <property type="molecule type" value="Genomic_DNA"/>
</dbReference>
<keyword evidence="5" id="KW-0808">Transferase</keyword>
<dbReference type="SUPFAM" id="SSF53335">
    <property type="entry name" value="S-adenosyl-L-methionine-dependent methyltransferases"/>
    <property type="match status" value="1"/>
</dbReference>
<dbReference type="SUPFAM" id="SSF54768">
    <property type="entry name" value="dsRNA-binding domain-like"/>
    <property type="match status" value="1"/>
</dbReference>
<dbReference type="InterPro" id="IPR046357">
    <property type="entry name" value="PPIase_dom_sf"/>
</dbReference>
<evidence type="ECO:0000256" key="5">
    <source>
        <dbReference type="ARBA" id="ARBA00022679"/>
    </source>
</evidence>
<evidence type="ECO:0000313" key="17">
    <source>
        <dbReference type="EMBL" id="KAK4488098.1"/>
    </source>
</evidence>
<feature type="compositionally biased region" description="Basic and acidic residues" evidence="13">
    <location>
        <begin position="451"/>
        <end position="462"/>
    </location>
</feature>
<dbReference type="Pfam" id="PF18441">
    <property type="entry name" value="Hen1_Lam_C"/>
    <property type="match status" value="1"/>
</dbReference>
<evidence type="ECO:0000256" key="3">
    <source>
        <dbReference type="ARBA" id="ARBA00021330"/>
    </source>
</evidence>
<dbReference type="EC" id="2.1.1.386" evidence="11"/>
<dbReference type="InterPro" id="IPR056755">
    <property type="entry name" value="DSRM_2"/>
</dbReference>
<proteinExistence type="inferred from homology"/>
<keyword evidence="6" id="KW-0949">S-adenosyl-L-methionine</keyword>
<evidence type="ECO:0000256" key="2">
    <source>
        <dbReference type="ARBA" id="ARBA00009026"/>
    </source>
</evidence>
<dbReference type="InterPro" id="IPR026610">
    <property type="entry name" value="Hen1"/>
</dbReference>
<evidence type="ECO:0000256" key="9">
    <source>
        <dbReference type="ARBA" id="ARBA00022884"/>
    </source>
</evidence>
<keyword evidence="18" id="KW-1185">Reference proteome</keyword>
<reference evidence="17 18" key="1">
    <citation type="journal article" date="2023" name="bioRxiv">
        <title>Genome report: Whole genome sequence and annotation of Penstemon davidsonii.</title>
        <authorList>
            <person name="Ostevik K.L."/>
            <person name="Alabady M."/>
            <person name="Zhang M."/>
            <person name="Rausher M.D."/>
        </authorList>
    </citation>
    <scope>NUCLEOTIDE SEQUENCE [LARGE SCALE GENOMIC DNA]</scope>
    <source>
        <strain evidence="17">DNT005</strain>
        <tissue evidence="17">Whole leaf</tissue>
    </source>
</reference>
<evidence type="ECO:0000256" key="12">
    <source>
        <dbReference type="ARBA" id="ARBA00048418"/>
    </source>
</evidence>
<evidence type="ECO:0000256" key="8">
    <source>
        <dbReference type="ARBA" id="ARBA00022842"/>
    </source>
</evidence>
<feature type="domain" description="dsRNA binding" evidence="16">
    <location>
        <begin position="24"/>
        <end position="94"/>
    </location>
</feature>
<keyword evidence="4" id="KW-0489">Methyltransferase</keyword>
<keyword evidence="7" id="KW-0479">Metal-binding</keyword>
<evidence type="ECO:0000256" key="10">
    <source>
        <dbReference type="ARBA" id="ARBA00023158"/>
    </source>
</evidence>
<keyword evidence="8" id="KW-0460">Magnesium</keyword>
<comment type="catalytic activity">
    <reaction evidence="12">
        <text>small RNA 3'-end nucleotide + S-adenosyl-L-methionine = small RNA 3'-end 2'-O-methylnucleotide + S-adenosyl-L-homocysteine + H(+)</text>
        <dbReference type="Rhea" id="RHEA:37887"/>
        <dbReference type="Rhea" id="RHEA-COMP:10415"/>
        <dbReference type="Rhea" id="RHEA-COMP:10416"/>
        <dbReference type="ChEBI" id="CHEBI:15378"/>
        <dbReference type="ChEBI" id="CHEBI:57856"/>
        <dbReference type="ChEBI" id="CHEBI:59789"/>
        <dbReference type="ChEBI" id="CHEBI:74896"/>
        <dbReference type="ChEBI" id="CHEBI:74898"/>
        <dbReference type="EC" id="2.1.1.386"/>
    </reaction>
</comment>
<dbReference type="InterPro" id="IPR040813">
    <property type="entry name" value="Hen1_Lam_C"/>
</dbReference>
<keyword evidence="10" id="KW-0943">RNA-mediated gene silencing</keyword>
<dbReference type="InterPro" id="IPR029063">
    <property type="entry name" value="SAM-dependent_MTases_sf"/>
</dbReference>
<comment type="similarity">
    <text evidence="2">Belongs to the methyltransferase superfamily. HEN1 family.</text>
</comment>
<dbReference type="Gene3D" id="3.40.50.150">
    <property type="entry name" value="Vaccinia Virus protein VP39"/>
    <property type="match status" value="1"/>
</dbReference>
<dbReference type="PANTHER" id="PTHR21404:SF3">
    <property type="entry name" value="SMALL RNA 2'-O-METHYLTRANSFERASE"/>
    <property type="match status" value="1"/>
</dbReference>
<evidence type="ECO:0000313" key="18">
    <source>
        <dbReference type="Proteomes" id="UP001291926"/>
    </source>
</evidence>
<accession>A0ABR0DGX8</accession>
<feature type="region of interest" description="Disordered" evidence="13">
    <location>
        <begin position="433"/>
        <end position="471"/>
    </location>
</feature>
<evidence type="ECO:0000259" key="14">
    <source>
        <dbReference type="Pfam" id="PF17842"/>
    </source>
</evidence>
<dbReference type="Gene3D" id="3.30.160.20">
    <property type="match status" value="1"/>
</dbReference>